<keyword evidence="4" id="KW-0677">Repeat</keyword>
<keyword evidence="10" id="KW-1185">Reference proteome</keyword>
<feature type="disulfide bond" evidence="8">
    <location>
        <begin position="21"/>
        <end position="33"/>
    </location>
</feature>
<evidence type="ECO:0000256" key="5">
    <source>
        <dbReference type="ARBA" id="ARBA00022989"/>
    </source>
</evidence>
<dbReference type="SMART" id="SM00192">
    <property type="entry name" value="LDLa"/>
    <property type="match status" value="1"/>
</dbReference>
<dbReference type="PROSITE" id="PS50068">
    <property type="entry name" value="LDLRA_2"/>
    <property type="match status" value="1"/>
</dbReference>
<evidence type="ECO:0000256" key="1">
    <source>
        <dbReference type="ARBA" id="ARBA00004167"/>
    </source>
</evidence>
<evidence type="ECO:0000256" key="4">
    <source>
        <dbReference type="ARBA" id="ARBA00022737"/>
    </source>
</evidence>
<evidence type="ECO:0000313" key="10">
    <source>
        <dbReference type="Proteomes" id="UP000031443"/>
    </source>
</evidence>
<evidence type="ECO:0000256" key="8">
    <source>
        <dbReference type="PROSITE-ProRule" id="PRU00124"/>
    </source>
</evidence>
<dbReference type="Proteomes" id="UP000031443">
    <property type="component" value="Unassembled WGS sequence"/>
</dbReference>
<name>M7AKV4_CHEMY</name>
<keyword evidence="7 8" id="KW-1015">Disulfide bond</keyword>
<dbReference type="Pfam" id="PF00057">
    <property type="entry name" value="Ldl_recept_a"/>
    <property type="match status" value="1"/>
</dbReference>
<sequence>MICDGFPDCPDKVDEKNCSFCKADELECASHDCVPRELWCDGQLDCMDNSDEWNCVTLSKTTSSLAFLTIHRSATDYHVCADEWQEKLSQLACNQMGLGPCREHGHSDSISIDHDTGASVGIMAASGLQSCPETPPQARPESYHATPAPNCVPGPVHYA</sequence>
<keyword evidence="5" id="KW-1133">Transmembrane helix</keyword>
<keyword evidence="3" id="KW-0812">Transmembrane</keyword>
<dbReference type="InterPro" id="IPR023415">
    <property type="entry name" value="LDLR_class-A_CS"/>
</dbReference>
<evidence type="ECO:0000313" key="9">
    <source>
        <dbReference type="EMBL" id="EMP25074.1"/>
    </source>
</evidence>
<dbReference type="GO" id="GO:0012505">
    <property type="term" value="C:endomembrane system"/>
    <property type="evidence" value="ECO:0007669"/>
    <property type="project" value="UniProtKB-SubCell"/>
</dbReference>
<dbReference type="PROSITE" id="PS01209">
    <property type="entry name" value="LDLRA_1"/>
    <property type="match status" value="1"/>
</dbReference>
<protein>
    <submittedName>
        <fullName evidence="9">Atrial natriuretic peptide-converting enzyme</fullName>
    </submittedName>
</protein>
<evidence type="ECO:0000256" key="6">
    <source>
        <dbReference type="ARBA" id="ARBA00023136"/>
    </source>
</evidence>
<organism evidence="9 10">
    <name type="scientific">Chelonia mydas</name>
    <name type="common">Green sea-turtle</name>
    <name type="synonym">Chelonia agassizi</name>
    <dbReference type="NCBI Taxonomy" id="8469"/>
    <lineage>
        <taxon>Eukaryota</taxon>
        <taxon>Metazoa</taxon>
        <taxon>Chordata</taxon>
        <taxon>Craniata</taxon>
        <taxon>Vertebrata</taxon>
        <taxon>Euteleostomi</taxon>
        <taxon>Archelosauria</taxon>
        <taxon>Testudinata</taxon>
        <taxon>Testudines</taxon>
        <taxon>Cryptodira</taxon>
        <taxon>Durocryptodira</taxon>
        <taxon>Americhelydia</taxon>
        <taxon>Chelonioidea</taxon>
        <taxon>Cheloniidae</taxon>
        <taxon>Chelonia</taxon>
    </lineage>
</organism>
<proteinExistence type="predicted"/>
<accession>M7AKV4</accession>
<dbReference type="STRING" id="8469.M7AKV4"/>
<evidence type="ECO:0000256" key="7">
    <source>
        <dbReference type="ARBA" id="ARBA00023157"/>
    </source>
</evidence>
<keyword evidence="6" id="KW-0472">Membrane</keyword>
<dbReference type="EMBL" id="KB594214">
    <property type="protein sequence ID" value="EMP25074.1"/>
    <property type="molecule type" value="Genomic_DNA"/>
</dbReference>
<dbReference type="SUPFAM" id="SSF57424">
    <property type="entry name" value="LDL receptor-like module"/>
    <property type="match status" value="1"/>
</dbReference>
<gene>
    <name evidence="9" type="ORF">UY3_17755</name>
</gene>
<dbReference type="InterPro" id="IPR036055">
    <property type="entry name" value="LDL_receptor-like_sf"/>
</dbReference>
<dbReference type="InterPro" id="IPR002172">
    <property type="entry name" value="LDrepeatLR_classA_rpt"/>
</dbReference>
<dbReference type="eggNOG" id="KOG3577">
    <property type="taxonomic scope" value="Eukaryota"/>
</dbReference>
<dbReference type="GO" id="GO:0016192">
    <property type="term" value="P:vesicle-mediated transport"/>
    <property type="evidence" value="ECO:0007669"/>
    <property type="project" value="UniProtKB-ARBA"/>
</dbReference>
<dbReference type="FunFam" id="4.10.400.10:FF:000103">
    <property type="entry name" value="Atrial natriuretic peptide-converting enzyme"/>
    <property type="match status" value="1"/>
</dbReference>
<feature type="disulfide bond" evidence="8">
    <location>
        <begin position="40"/>
        <end position="55"/>
    </location>
</feature>
<dbReference type="CDD" id="cd00112">
    <property type="entry name" value="LDLa"/>
    <property type="match status" value="1"/>
</dbReference>
<dbReference type="eggNOG" id="KOG3627">
    <property type="taxonomic scope" value="Eukaryota"/>
</dbReference>
<dbReference type="InterPro" id="IPR050685">
    <property type="entry name" value="LDLR"/>
</dbReference>
<dbReference type="PANTHER" id="PTHR24270">
    <property type="entry name" value="LOW-DENSITY LIPOPROTEIN RECEPTOR-RELATED"/>
    <property type="match status" value="1"/>
</dbReference>
<dbReference type="AlphaFoldDB" id="M7AKV4"/>
<evidence type="ECO:0000256" key="2">
    <source>
        <dbReference type="ARBA" id="ARBA00004308"/>
    </source>
</evidence>
<reference evidence="10" key="1">
    <citation type="journal article" date="2013" name="Nat. Genet.">
        <title>The draft genomes of soft-shell turtle and green sea turtle yield insights into the development and evolution of the turtle-specific body plan.</title>
        <authorList>
            <person name="Wang Z."/>
            <person name="Pascual-Anaya J."/>
            <person name="Zadissa A."/>
            <person name="Li W."/>
            <person name="Niimura Y."/>
            <person name="Huang Z."/>
            <person name="Li C."/>
            <person name="White S."/>
            <person name="Xiong Z."/>
            <person name="Fang D."/>
            <person name="Wang B."/>
            <person name="Ming Y."/>
            <person name="Chen Y."/>
            <person name="Zheng Y."/>
            <person name="Kuraku S."/>
            <person name="Pignatelli M."/>
            <person name="Herrero J."/>
            <person name="Beal K."/>
            <person name="Nozawa M."/>
            <person name="Li Q."/>
            <person name="Wang J."/>
            <person name="Zhang H."/>
            <person name="Yu L."/>
            <person name="Shigenobu S."/>
            <person name="Wang J."/>
            <person name="Liu J."/>
            <person name="Flicek P."/>
            <person name="Searle S."/>
            <person name="Wang J."/>
            <person name="Kuratani S."/>
            <person name="Yin Y."/>
            <person name="Aken B."/>
            <person name="Zhang G."/>
            <person name="Irie N."/>
        </authorList>
    </citation>
    <scope>NUCLEOTIDE SEQUENCE [LARGE SCALE GENOMIC DNA]</scope>
</reference>
<dbReference type="Gene3D" id="4.10.400.10">
    <property type="entry name" value="Low-density Lipoprotein Receptor"/>
    <property type="match status" value="1"/>
</dbReference>
<dbReference type="GO" id="GO:0005886">
    <property type="term" value="C:plasma membrane"/>
    <property type="evidence" value="ECO:0007669"/>
    <property type="project" value="TreeGrafter"/>
</dbReference>
<evidence type="ECO:0000256" key="3">
    <source>
        <dbReference type="ARBA" id="ARBA00022692"/>
    </source>
</evidence>
<feature type="disulfide bond" evidence="8">
    <location>
        <begin position="28"/>
        <end position="46"/>
    </location>
</feature>
<comment type="subcellular location">
    <subcellularLocation>
        <location evidence="2">Endomembrane system</location>
    </subcellularLocation>
    <subcellularLocation>
        <location evidence="1">Membrane</location>
        <topology evidence="1">Single-pass membrane protein</topology>
    </subcellularLocation>
</comment>